<dbReference type="SMART" id="SM00448">
    <property type="entry name" value="REC"/>
    <property type="match status" value="1"/>
</dbReference>
<evidence type="ECO:0000256" key="1">
    <source>
        <dbReference type="ARBA" id="ARBA00022553"/>
    </source>
</evidence>
<feature type="domain" description="Response regulatory" evidence="3">
    <location>
        <begin position="12"/>
        <end position="128"/>
    </location>
</feature>
<comment type="caution">
    <text evidence="4">The sequence shown here is derived from an EMBL/GenBank/DDBJ whole genome shotgun (WGS) entry which is preliminary data.</text>
</comment>
<reference evidence="4 5" key="1">
    <citation type="submission" date="2018-04" db="EMBL/GenBank/DDBJ databases">
        <title>Genomic Encyclopedia of Type Strains, Phase III (KMG-III): the genomes of soil and plant-associated and newly described type strains.</title>
        <authorList>
            <person name="Whitman W."/>
        </authorList>
    </citation>
    <scope>NUCLEOTIDE SEQUENCE [LARGE SCALE GENOMIC DNA]</scope>
    <source>
        <strain evidence="4 5">JA192</strain>
    </source>
</reference>
<name>A0ABX5JFE0_9RHOB</name>
<keyword evidence="1 2" id="KW-0597">Phosphoprotein</keyword>
<evidence type="ECO:0000313" key="4">
    <source>
        <dbReference type="EMBL" id="PTM80417.1"/>
    </source>
</evidence>
<feature type="modified residue" description="4-aspartylphosphate" evidence="2">
    <location>
        <position position="61"/>
    </location>
</feature>
<dbReference type="Proteomes" id="UP000240800">
    <property type="component" value="Unassembled WGS sequence"/>
</dbReference>
<protein>
    <submittedName>
        <fullName evidence="4">Response regulator receiver protein</fullName>
    </submittedName>
</protein>
<dbReference type="SUPFAM" id="SSF52172">
    <property type="entry name" value="CheY-like"/>
    <property type="match status" value="1"/>
</dbReference>
<organism evidence="4 5">
    <name type="scientific">Cereibacter johrii</name>
    <dbReference type="NCBI Taxonomy" id="445629"/>
    <lineage>
        <taxon>Bacteria</taxon>
        <taxon>Pseudomonadati</taxon>
        <taxon>Pseudomonadota</taxon>
        <taxon>Alphaproteobacteria</taxon>
        <taxon>Rhodobacterales</taxon>
        <taxon>Paracoccaceae</taxon>
        <taxon>Cereibacter</taxon>
    </lineage>
</organism>
<dbReference type="EMBL" id="PZZW01000002">
    <property type="protein sequence ID" value="PTM80417.1"/>
    <property type="molecule type" value="Genomic_DNA"/>
</dbReference>
<proteinExistence type="predicted"/>
<dbReference type="PANTHER" id="PTHR44591:SF18">
    <property type="entry name" value="REGULATORY PROTEIN"/>
    <property type="match status" value="1"/>
</dbReference>
<dbReference type="InterPro" id="IPR050595">
    <property type="entry name" value="Bact_response_regulator"/>
</dbReference>
<evidence type="ECO:0000259" key="3">
    <source>
        <dbReference type="PROSITE" id="PS50110"/>
    </source>
</evidence>
<evidence type="ECO:0000256" key="2">
    <source>
        <dbReference type="PROSITE-ProRule" id="PRU00169"/>
    </source>
</evidence>
<accession>A0ABX5JFE0</accession>
<dbReference type="Pfam" id="PF00072">
    <property type="entry name" value="Response_reg"/>
    <property type="match status" value="1"/>
</dbReference>
<dbReference type="Gene3D" id="3.40.50.2300">
    <property type="match status" value="1"/>
</dbReference>
<keyword evidence="5" id="KW-1185">Reference proteome</keyword>
<sequence>MQVPGGWFMTAHVLLIEDEPNIAEAIRFILMRDGLKVSTHAGGADAIEVVRTSQPDLLILDLMLPGMSGFDILSALRADPQTEDLPVLMLSAKGQVRDRAAAKKAGVDAFMSKPFSNAEMLASVRALVPR</sequence>
<gene>
    <name evidence="4" type="ORF">C8J29_102497</name>
</gene>
<dbReference type="PANTHER" id="PTHR44591">
    <property type="entry name" value="STRESS RESPONSE REGULATOR PROTEIN 1"/>
    <property type="match status" value="1"/>
</dbReference>
<dbReference type="InterPro" id="IPR001789">
    <property type="entry name" value="Sig_transdc_resp-reg_receiver"/>
</dbReference>
<evidence type="ECO:0000313" key="5">
    <source>
        <dbReference type="Proteomes" id="UP000240800"/>
    </source>
</evidence>
<dbReference type="InterPro" id="IPR011006">
    <property type="entry name" value="CheY-like_superfamily"/>
</dbReference>
<dbReference type="PROSITE" id="PS50110">
    <property type="entry name" value="RESPONSE_REGULATORY"/>
    <property type="match status" value="1"/>
</dbReference>